<feature type="repeat" description="TPR" evidence="8">
    <location>
        <begin position="279"/>
        <end position="312"/>
    </location>
</feature>
<evidence type="ECO:0000256" key="2">
    <source>
        <dbReference type="ARBA" id="ARBA00005386"/>
    </source>
</evidence>
<organism evidence="10 11">
    <name type="scientific">Aquabacterium commune</name>
    <dbReference type="NCBI Taxonomy" id="70586"/>
    <lineage>
        <taxon>Bacteria</taxon>
        <taxon>Pseudomonadati</taxon>
        <taxon>Pseudomonadota</taxon>
        <taxon>Betaproteobacteria</taxon>
        <taxon>Burkholderiales</taxon>
        <taxon>Aquabacterium</taxon>
    </lineage>
</organism>
<feature type="domain" description="O-GlcNAc transferase C-terminal" evidence="9">
    <location>
        <begin position="534"/>
        <end position="712"/>
    </location>
</feature>
<evidence type="ECO:0000256" key="4">
    <source>
        <dbReference type="ARBA" id="ARBA00022676"/>
    </source>
</evidence>
<comment type="pathway">
    <text evidence="1">Protein modification; protein glycosylation.</text>
</comment>
<sequence>MSTTPTPLPPHEESRLIALFNAGRNAEVETLARELVRQHPQAAFAWKALGTAQLLQNKNCVEALSQAAALQPQDAETLCNLGNAQKAQGQMQAAEASYRQALHWRPGHAAGHYNLAILLNEQNRLAEAEAAYRQTLQLQPGMADAHNNLGQVLERLGRSSEAADAYAAAVAARPDHAEAWCNLGAVLGQQGKLADAQAALRKAIALNPRFAQAHHNLGIALKQAHQHDAACDSLRTAAKLKSDYVEPRQALGDLLRTLRRYEEAILMLKRVIALKPKHADAWIDLGNVHKDLGELQDAVDCYAQALAIDPHHEQAHGCLQMVSNYVPGIGASRLREQALAYGAFVNQHARPFTVWTGKLDPERPLRVGLVSGDLYSHPVGYFLESVLQALHRQAGNDIQLTVYATQPYKDALTDRLMACTARWNMVFGMSDEALAQRIHADGIDILIDLAGHTAHNRLPVFGWKPAPVQVTWLGYFATTGVSQIDHLLADPWTVPASLEAGFTEHIWRLPQTRLCFTPPSASAAVSALPALRTGHITFGCFNNLTKLNDEVIALWARVLHAVPGSRLLLKASQLGSAMVRQTMQSRFKAQGVASDRLILQGPSTREDYLQAYGQIDIALDPFPFTGGTTSAEGLWMGVPVLTLAGDSMVARQGVSLLMNAGLPDWVADAPEDYVAKAMAHASDLTTLATLRSGLRERVMQSPLFDAERFADHLGTALREMWRAHARRAR</sequence>
<feature type="repeat" description="TPR" evidence="8">
    <location>
        <begin position="75"/>
        <end position="108"/>
    </location>
</feature>
<evidence type="ECO:0000313" key="11">
    <source>
        <dbReference type="Proteomes" id="UP000294593"/>
    </source>
</evidence>
<dbReference type="PROSITE" id="PS50005">
    <property type="entry name" value="TPR"/>
    <property type="match status" value="6"/>
</dbReference>
<comment type="caution">
    <text evidence="10">The sequence shown here is derived from an EMBL/GenBank/DDBJ whole genome shotgun (WGS) entry which is preliminary data.</text>
</comment>
<evidence type="ECO:0000313" key="10">
    <source>
        <dbReference type="EMBL" id="TDP85994.1"/>
    </source>
</evidence>
<evidence type="ECO:0000256" key="1">
    <source>
        <dbReference type="ARBA" id="ARBA00004922"/>
    </source>
</evidence>
<dbReference type="SMART" id="SM00028">
    <property type="entry name" value="TPR"/>
    <property type="match status" value="8"/>
</dbReference>
<feature type="repeat" description="TPR" evidence="8">
    <location>
        <begin position="177"/>
        <end position="210"/>
    </location>
</feature>
<dbReference type="PANTHER" id="PTHR44835:SF1">
    <property type="entry name" value="PROTEIN O-GLCNAC TRANSFERASE"/>
    <property type="match status" value="1"/>
</dbReference>
<accession>A0A4R6RI56</accession>
<feature type="repeat" description="TPR" evidence="8">
    <location>
        <begin position="143"/>
        <end position="176"/>
    </location>
</feature>
<dbReference type="EC" id="2.4.1.255" evidence="3"/>
<dbReference type="AlphaFoldDB" id="A0A4R6RI56"/>
<dbReference type="GO" id="GO:0097363">
    <property type="term" value="F:protein O-acetylglucosaminyltransferase activity"/>
    <property type="evidence" value="ECO:0007669"/>
    <property type="project" value="UniProtKB-EC"/>
</dbReference>
<dbReference type="Pfam" id="PF13844">
    <property type="entry name" value="Glyco_transf_41"/>
    <property type="match status" value="2"/>
</dbReference>
<dbReference type="InterPro" id="IPR029489">
    <property type="entry name" value="OGT/SEC/SPY_C"/>
</dbReference>
<keyword evidence="5 10" id="KW-0808">Transferase</keyword>
<evidence type="ECO:0000256" key="3">
    <source>
        <dbReference type="ARBA" id="ARBA00011970"/>
    </source>
</evidence>
<dbReference type="Pfam" id="PF14559">
    <property type="entry name" value="TPR_19"/>
    <property type="match status" value="1"/>
</dbReference>
<feature type="domain" description="O-GlcNAc transferase C-terminal" evidence="9">
    <location>
        <begin position="348"/>
        <end position="512"/>
    </location>
</feature>
<dbReference type="Gene3D" id="3.40.50.11380">
    <property type="match status" value="1"/>
</dbReference>
<comment type="similarity">
    <text evidence="2">Belongs to the glycosyltransferase 41 family. O-GlcNAc transferase subfamily.</text>
</comment>
<dbReference type="Gene3D" id="1.25.40.10">
    <property type="entry name" value="Tetratricopeptide repeat domain"/>
    <property type="match status" value="4"/>
</dbReference>
<evidence type="ECO:0000256" key="6">
    <source>
        <dbReference type="ARBA" id="ARBA00022737"/>
    </source>
</evidence>
<keyword evidence="6" id="KW-0677">Repeat</keyword>
<dbReference type="InterPro" id="IPR019734">
    <property type="entry name" value="TPR_rpt"/>
</dbReference>
<feature type="repeat" description="TPR" evidence="8">
    <location>
        <begin position="245"/>
        <end position="278"/>
    </location>
</feature>
<dbReference type="RefSeq" id="WP_133607064.1">
    <property type="nucleotide sequence ID" value="NZ_SNXW01000002.1"/>
</dbReference>
<reference evidence="10 11" key="1">
    <citation type="submission" date="2019-03" db="EMBL/GenBank/DDBJ databases">
        <title>Genomic Encyclopedia of Type Strains, Phase IV (KMG-IV): sequencing the most valuable type-strain genomes for metagenomic binning, comparative biology and taxonomic classification.</title>
        <authorList>
            <person name="Goeker M."/>
        </authorList>
    </citation>
    <scope>NUCLEOTIDE SEQUENCE [LARGE SCALE GENOMIC DNA]</scope>
    <source>
        <strain evidence="10 11">DSM 11901</strain>
    </source>
</reference>
<dbReference type="UniPathway" id="UPA00378"/>
<dbReference type="InterPro" id="IPR051939">
    <property type="entry name" value="Glycosyltr_41/O-GlcNAc_trsf"/>
</dbReference>
<evidence type="ECO:0000259" key="9">
    <source>
        <dbReference type="Pfam" id="PF13844"/>
    </source>
</evidence>
<dbReference type="OrthoDB" id="101857at2"/>
<evidence type="ECO:0000256" key="5">
    <source>
        <dbReference type="ARBA" id="ARBA00022679"/>
    </source>
</evidence>
<name>A0A4R6RI56_9BURK</name>
<keyword evidence="4" id="KW-0328">Glycosyltransferase</keyword>
<dbReference type="Pfam" id="PF13432">
    <property type="entry name" value="TPR_16"/>
    <property type="match status" value="1"/>
</dbReference>
<gene>
    <name evidence="10" type="ORF">EV672_102344</name>
</gene>
<proteinExistence type="inferred from homology"/>
<dbReference type="PANTHER" id="PTHR44835">
    <property type="entry name" value="UDP-N-ACETYLGLUCOSAMINE--PEPTIDE N-ACETYLGLUCOSAMINYLTRANSFERASE SPINDLY-RELATED"/>
    <property type="match status" value="1"/>
</dbReference>
<dbReference type="Proteomes" id="UP000294593">
    <property type="component" value="Unassembled WGS sequence"/>
</dbReference>
<keyword evidence="11" id="KW-1185">Reference proteome</keyword>
<feature type="repeat" description="TPR" evidence="8">
    <location>
        <begin position="109"/>
        <end position="142"/>
    </location>
</feature>
<dbReference type="Gene3D" id="3.40.50.2000">
    <property type="entry name" value="Glycogen Phosphorylase B"/>
    <property type="match status" value="1"/>
</dbReference>
<dbReference type="SUPFAM" id="SSF48452">
    <property type="entry name" value="TPR-like"/>
    <property type="match status" value="1"/>
</dbReference>
<evidence type="ECO:0000256" key="8">
    <source>
        <dbReference type="PROSITE-ProRule" id="PRU00339"/>
    </source>
</evidence>
<protein>
    <recommendedName>
        <fullName evidence="3">protein O-GlcNAc transferase</fullName>
        <ecNumber evidence="3">2.4.1.255</ecNumber>
    </recommendedName>
</protein>
<keyword evidence="7 8" id="KW-0802">TPR repeat</keyword>
<dbReference type="Pfam" id="PF13181">
    <property type="entry name" value="TPR_8"/>
    <property type="match status" value="1"/>
</dbReference>
<evidence type="ECO:0000256" key="7">
    <source>
        <dbReference type="ARBA" id="ARBA00022803"/>
    </source>
</evidence>
<dbReference type="EMBL" id="SNXW01000002">
    <property type="protein sequence ID" value="TDP85994.1"/>
    <property type="molecule type" value="Genomic_DNA"/>
</dbReference>
<dbReference type="InterPro" id="IPR011990">
    <property type="entry name" value="TPR-like_helical_dom_sf"/>
</dbReference>
<dbReference type="Pfam" id="PF00515">
    <property type="entry name" value="TPR_1"/>
    <property type="match status" value="1"/>
</dbReference>
<dbReference type="PROSITE" id="PS50293">
    <property type="entry name" value="TPR_REGION"/>
    <property type="match status" value="1"/>
</dbReference>